<feature type="domain" description="Ice-binding protein C-terminal" evidence="2">
    <location>
        <begin position="205"/>
        <end position="228"/>
    </location>
</feature>
<protein>
    <submittedName>
        <fullName evidence="3">PEP-CTERM protein-sorting domain-containing protein</fullName>
    </submittedName>
</protein>
<dbReference type="NCBIfam" id="TIGR02595">
    <property type="entry name" value="PEP_CTERM"/>
    <property type="match status" value="1"/>
</dbReference>
<evidence type="ECO:0000256" key="1">
    <source>
        <dbReference type="SAM" id="SignalP"/>
    </source>
</evidence>
<proteinExistence type="predicted"/>
<keyword evidence="4" id="KW-1185">Reference proteome</keyword>
<dbReference type="Proteomes" id="UP001158049">
    <property type="component" value="Unassembled WGS sequence"/>
</dbReference>
<evidence type="ECO:0000313" key="3">
    <source>
        <dbReference type="EMBL" id="SMP75109.1"/>
    </source>
</evidence>
<feature type="chain" id="PRO_5047428643" evidence="1">
    <location>
        <begin position="49"/>
        <end position="233"/>
    </location>
</feature>
<organism evidence="3 4">
    <name type="scientific">Noviherbaspirillum suwonense</name>
    <dbReference type="NCBI Taxonomy" id="1224511"/>
    <lineage>
        <taxon>Bacteria</taxon>
        <taxon>Pseudomonadati</taxon>
        <taxon>Pseudomonadota</taxon>
        <taxon>Betaproteobacteria</taxon>
        <taxon>Burkholderiales</taxon>
        <taxon>Oxalobacteraceae</taxon>
        <taxon>Noviherbaspirillum</taxon>
    </lineage>
</organism>
<dbReference type="InterPro" id="IPR013424">
    <property type="entry name" value="Ice-binding_C"/>
</dbReference>
<comment type="caution">
    <text evidence="3">The sequence shown here is derived from an EMBL/GenBank/DDBJ whole genome shotgun (WGS) entry which is preliminary data.</text>
</comment>
<gene>
    <name evidence="3" type="ORF">SAMN06295970_12234</name>
</gene>
<dbReference type="Pfam" id="PF07589">
    <property type="entry name" value="PEP-CTERM"/>
    <property type="match status" value="1"/>
</dbReference>
<keyword evidence="1" id="KW-0732">Signal</keyword>
<evidence type="ECO:0000313" key="4">
    <source>
        <dbReference type="Proteomes" id="UP001158049"/>
    </source>
</evidence>
<name>A0ABY1QMH9_9BURK</name>
<feature type="signal peptide" evidence="1">
    <location>
        <begin position="1"/>
        <end position="48"/>
    </location>
</feature>
<dbReference type="EMBL" id="FXUL01000022">
    <property type="protein sequence ID" value="SMP75109.1"/>
    <property type="molecule type" value="Genomic_DNA"/>
</dbReference>
<accession>A0ABY1QMH9</accession>
<reference evidence="3 4" key="1">
    <citation type="submission" date="2017-05" db="EMBL/GenBank/DDBJ databases">
        <authorList>
            <person name="Varghese N."/>
            <person name="Submissions S."/>
        </authorList>
    </citation>
    <scope>NUCLEOTIDE SEQUENCE [LARGE SCALE GENOMIC DNA]</scope>
    <source>
        <strain evidence="3 4">DSM 26001</strain>
    </source>
</reference>
<sequence>MPVAQPIHIMMKRLSDSRKLTAHASSKWLVAAVGLAAAASLAPLTASAGVVTFENKSAEFRAGVDYTEAGMGYAFFWNFILSPDTGNPPSALVGFPVAIGPFPNAPAGPAIFSTDTTSGRSFTLDGYDIGALGPDRQGGSLQIRGLLRNQEQFSFADTATGGFATRQPGPGAFIDRLELRVTPGSTTAVAIDNLRFSLKPDTNEIPEPGSIAILSIGLAALALVRSRRPGPAS</sequence>
<evidence type="ECO:0000259" key="2">
    <source>
        <dbReference type="Pfam" id="PF07589"/>
    </source>
</evidence>